<dbReference type="PANTHER" id="PTHR31559:SF0">
    <property type="entry name" value="PYRIDOXAL 5'-PHOSPHATE SYNTHASE SUBUNIT SNO1-RELATED"/>
    <property type="match status" value="1"/>
</dbReference>
<dbReference type="InterPro" id="IPR021196">
    <property type="entry name" value="PdxT/SNO_CS"/>
</dbReference>
<dbReference type="InterPro" id="IPR002161">
    <property type="entry name" value="PdxT/SNO"/>
</dbReference>
<protein>
    <recommendedName>
        <fullName evidence="2">glutaminase</fullName>
        <ecNumber evidence="2">3.5.1.2</ecNumber>
    </recommendedName>
</protein>
<dbReference type="EMBL" id="LVLA01000012">
    <property type="protein sequence ID" value="KYN96492.1"/>
    <property type="molecule type" value="Genomic_DNA"/>
</dbReference>
<comment type="similarity">
    <text evidence="1">Belongs to the glutaminase PdxT/SNO family.</text>
</comment>
<evidence type="ECO:0000313" key="9">
    <source>
        <dbReference type="Proteomes" id="UP000076359"/>
    </source>
</evidence>
<dbReference type="InterPro" id="IPR029062">
    <property type="entry name" value="Class_I_gatase-like"/>
</dbReference>
<dbReference type="GO" id="GO:0004359">
    <property type="term" value="F:glutaminase activity"/>
    <property type="evidence" value="ECO:0007669"/>
    <property type="project" value="UniProtKB-EC"/>
</dbReference>
<sequence length="181" mass="20401">MSEITIGVLSLQGDFEPHINHFVKLQIPSLNIIQVRNVHDLGLCDGLVIPGGESTTIRRCCAYENDTLYNALLHFIHVLKKPIWGTCAGCILLSKNVENIKLYNNFGNKFSFGGLDITICRNFYGSQVKVLATFSHESYGPNIIAAVEQNNCLGTVFHPELLPHTAFQQYFYEKVKNYKYS</sequence>
<accession>A0A151LC13</accession>
<keyword evidence="5" id="KW-0456">Lyase</keyword>
<dbReference type="PROSITE" id="PS51130">
    <property type="entry name" value="PDXT_SNO_2"/>
    <property type="match status" value="1"/>
</dbReference>
<dbReference type="SUPFAM" id="SSF52317">
    <property type="entry name" value="Class I glutamine amidotransferase-like"/>
    <property type="match status" value="1"/>
</dbReference>
<dbReference type="OrthoDB" id="2039at2759"/>
<evidence type="ECO:0000256" key="7">
    <source>
        <dbReference type="PIRSR" id="PIRSR005639-1"/>
    </source>
</evidence>
<evidence type="ECO:0000256" key="1">
    <source>
        <dbReference type="ARBA" id="ARBA00008345"/>
    </source>
</evidence>
<dbReference type="GO" id="GO:0042823">
    <property type="term" value="P:pyridoxal phosphate biosynthetic process"/>
    <property type="evidence" value="ECO:0007669"/>
    <property type="project" value="InterPro"/>
</dbReference>
<reference evidence="8 9" key="1">
    <citation type="journal article" date="2016" name="Nat. Commun.">
        <title>Genomes of cryptic chimpanzee Plasmodium species reveal key evolutionary events leading to human malaria.</title>
        <authorList>
            <person name="Sundararaman S.A."/>
            <person name="Plenderleith L.J."/>
            <person name="Liu W."/>
            <person name="Loy D.E."/>
            <person name="Learn G.H."/>
            <person name="Li Y."/>
            <person name="Shaw K.S."/>
            <person name="Ayouba A."/>
            <person name="Peeters M."/>
            <person name="Speede S."/>
            <person name="Shaw G.M."/>
            <person name="Bushman F.D."/>
            <person name="Brisson D."/>
            <person name="Rayner J.C."/>
            <person name="Sharp P.M."/>
            <person name="Hahn B.H."/>
        </authorList>
    </citation>
    <scope>NUCLEOTIDE SEQUENCE [LARGE SCALE GENOMIC DNA]</scope>
    <source>
        <strain evidence="8 9">SY57</strain>
    </source>
</reference>
<feature type="active site" description="Charge relay system" evidence="7">
    <location>
        <position position="158"/>
    </location>
</feature>
<name>A0A151LC13_PLARE</name>
<evidence type="ECO:0000256" key="5">
    <source>
        <dbReference type="ARBA" id="ARBA00023239"/>
    </source>
</evidence>
<dbReference type="PANTHER" id="PTHR31559">
    <property type="entry name" value="PYRIDOXAL 5'-PHOSPHATE SYNTHASE SUBUNIT SNO"/>
    <property type="match status" value="1"/>
</dbReference>
<dbReference type="EC" id="3.5.1.2" evidence="2"/>
<dbReference type="AlphaFoldDB" id="A0A151LC13"/>
<evidence type="ECO:0000256" key="2">
    <source>
        <dbReference type="ARBA" id="ARBA00012918"/>
    </source>
</evidence>
<dbReference type="VEuPathDB" id="PlasmoDB:PRCDC_1114600"/>
<comment type="catalytic activity">
    <reaction evidence="6">
        <text>L-glutamine + H2O = L-glutamate + NH4(+)</text>
        <dbReference type="Rhea" id="RHEA:15889"/>
        <dbReference type="ChEBI" id="CHEBI:15377"/>
        <dbReference type="ChEBI" id="CHEBI:28938"/>
        <dbReference type="ChEBI" id="CHEBI:29985"/>
        <dbReference type="ChEBI" id="CHEBI:58359"/>
        <dbReference type="EC" id="3.5.1.2"/>
    </reaction>
</comment>
<dbReference type="GO" id="GO:0008614">
    <property type="term" value="P:pyridoxine metabolic process"/>
    <property type="evidence" value="ECO:0007669"/>
    <property type="project" value="TreeGrafter"/>
</dbReference>
<dbReference type="GeneID" id="24531736"/>
<keyword evidence="4" id="KW-0315">Glutamine amidotransferase</keyword>
<dbReference type="GO" id="GO:1903600">
    <property type="term" value="C:glutaminase complex"/>
    <property type="evidence" value="ECO:0007669"/>
    <property type="project" value="TreeGrafter"/>
</dbReference>
<dbReference type="Proteomes" id="UP000076359">
    <property type="component" value="Unassembled WGS sequence"/>
</dbReference>
<dbReference type="GO" id="GO:0005829">
    <property type="term" value="C:cytosol"/>
    <property type="evidence" value="ECO:0007669"/>
    <property type="project" value="TreeGrafter"/>
</dbReference>
<feature type="active site" description="Nucleophile" evidence="7">
    <location>
        <position position="87"/>
    </location>
</feature>
<organism evidence="8 9">
    <name type="scientific">Plasmodium reichenowi</name>
    <dbReference type="NCBI Taxonomy" id="5854"/>
    <lineage>
        <taxon>Eukaryota</taxon>
        <taxon>Sar</taxon>
        <taxon>Alveolata</taxon>
        <taxon>Apicomplexa</taxon>
        <taxon>Aconoidasida</taxon>
        <taxon>Haemosporida</taxon>
        <taxon>Plasmodiidae</taxon>
        <taxon>Plasmodium</taxon>
        <taxon>Plasmodium (Laverania)</taxon>
    </lineage>
</organism>
<evidence type="ECO:0000256" key="4">
    <source>
        <dbReference type="ARBA" id="ARBA00022962"/>
    </source>
</evidence>
<dbReference type="Gene3D" id="3.40.50.880">
    <property type="match status" value="2"/>
</dbReference>
<evidence type="ECO:0000256" key="3">
    <source>
        <dbReference type="ARBA" id="ARBA00022801"/>
    </source>
</evidence>
<keyword evidence="3" id="KW-0378">Hydrolase</keyword>
<evidence type="ECO:0000313" key="8">
    <source>
        <dbReference type="EMBL" id="KYN96492.1"/>
    </source>
</evidence>
<evidence type="ECO:0000256" key="6">
    <source>
        <dbReference type="ARBA" id="ARBA00049534"/>
    </source>
</evidence>
<dbReference type="RefSeq" id="XP_019970307.1">
    <property type="nucleotide sequence ID" value="XM_020114938.1"/>
</dbReference>
<dbReference type="Pfam" id="PF01174">
    <property type="entry name" value="SNO"/>
    <property type="match status" value="1"/>
</dbReference>
<dbReference type="PhylomeDB" id="A0A151LC13"/>
<dbReference type="GO" id="GO:0016829">
    <property type="term" value="F:lyase activity"/>
    <property type="evidence" value="ECO:0007669"/>
    <property type="project" value="UniProtKB-KW"/>
</dbReference>
<dbReference type="PROSITE" id="PS01236">
    <property type="entry name" value="PDXT_SNO_1"/>
    <property type="match status" value="1"/>
</dbReference>
<gene>
    <name evidence="8" type="ORF">PRSY57_1114600</name>
</gene>
<proteinExistence type="inferred from homology"/>
<dbReference type="PROSITE" id="PS51273">
    <property type="entry name" value="GATASE_TYPE_1"/>
    <property type="match status" value="1"/>
</dbReference>
<comment type="caution">
    <text evidence="8">The sequence shown here is derived from an EMBL/GenBank/DDBJ whole genome shotgun (WGS) entry which is preliminary data.</text>
</comment>
<feature type="active site" description="Charge relay system" evidence="7">
    <location>
        <position position="160"/>
    </location>
</feature>
<dbReference type="VEuPathDB" id="PlasmoDB:PRG01_1113400"/>
<dbReference type="PIRSF" id="PIRSF005639">
    <property type="entry name" value="Glut_amidoT_SNO"/>
    <property type="match status" value="1"/>
</dbReference>